<sequence>MSEIQGTVVKKPFALGSKSERDALVLVTGQQEYLMRRPAGLAFGIDPELAPLVGKTVRARGTLLAGHTLQVHEWDEVPPAASDTAAP</sequence>
<accession>A0ABZ1C3N4</accession>
<dbReference type="RefSeq" id="WP_221031670.1">
    <property type="nucleotide sequence ID" value="NZ_CP139781.1"/>
</dbReference>
<dbReference type="EMBL" id="CP139781">
    <property type="protein sequence ID" value="WRQ86164.1"/>
    <property type="molecule type" value="Genomic_DNA"/>
</dbReference>
<proteinExistence type="predicted"/>
<organism evidence="1 2">
    <name type="scientific">Actomonas aquatica</name>
    <dbReference type="NCBI Taxonomy" id="2866162"/>
    <lineage>
        <taxon>Bacteria</taxon>
        <taxon>Pseudomonadati</taxon>
        <taxon>Verrucomicrobiota</taxon>
        <taxon>Opitutia</taxon>
        <taxon>Opitutales</taxon>
        <taxon>Opitutaceae</taxon>
        <taxon>Actomonas</taxon>
    </lineage>
</organism>
<reference evidence="1 2" key="1">
    <citation type="submission" date="2023-12" db="EMBL/GenBank/DDBJ databases">
        <title>Description of an unclassified Opitutus bacterium of Verrucomicrobiota.</title>
        <authorList>
            <person name="Zhang D.-F."/>
        </authorList>
    </citation>
    <scope>NUCLEOTIDE SEQUENCE [LARGE SCALE GENOMIC DNA]</scope>
    <source>
        <strain evidence="1 2">WL0086</strain>
    </source>
</reference>
<evidence type="ECO:0000313" key="2">
    <source>
        <dbReference type="Proteomes" id="UP000738431"/>
    </source>
</evidence>
<gene>
    <name evidence="1" type="ORF">K1X11_015220</name>
</gene>
<dbReference type="Proteomes" id="UP000738431">
    <property type="component" value="Chromosome"/>
</dbReference>
<keyword evidence="2" id="KW-1185">Reference proteome</keyword>
<protein>
    <submittedName>
        <fullName evidence="1">Uncharacterized protein</fullName>
    </submittedName>
</protein>
<name>A0ABZ1C3N4_9BACT</name>
<evidence type="ECO:0000313" key="1">
    <source>
        <dbReference type="EMBL" id="WRQ86164.1"/>
    </source>
</evidence>